<dbReference type="EMBL" id="KQ435922">
    <property type="protein sequence ID" value="KOX68529.1"/>
    <property type="molecule type" value="Genomic_DNA"/>
</dbReference>
<sequence>MVSAIHFNFLNSTLHNKKIPQHQGLCKIITLYQTHRTSVDGGVRLFGRKRYFLAFDESEFLSPDITQLCFMASLWPLFSPRKQRISSETNSNKMVECLRENASRVKSDGEEEVAGDQCRGRGWPGVAALQTHTGDAPIAPSSFIAMPLSQLLVRPLTSHDRSESGTVGTATALLPLAASATLLISIKERVRPIRVAPFDTTAQQQHVSHTQTSIREQQSIPKTCIPSASSASCPINQKDEYISQNGHVRGLLVSTASDAREESLVEKAREAEDYGGTLITKQLTLWKLI</sequence>
<evidence type="ECO:0000313" key="2">
    <source>
        <dbReference type="Proteomes" id="UP000053105"/>
    </source>
</evidence>
<reference evidence="1 2" key="1">
    <citation type="submission" date="2015-07" db="EMBL/GenBank/DDBJ databases">
        <title>The genome of Melipona quadrifasciata.</title>
        <authorList>
            <person name="Pan H."/>
            <person name="Kapheim K."/>
        </authorList>
    </citation>
    <scope>NUCLEOTIDE SEQUENCE [LARGE SCALE GENOMIC DNA]</scope>
    <source>
        <strain evidence="1">0111107301</strain>
        <tissue evidence="1">Whole body</tissue>
    </source>
</reference>
<protein>
    <submittedName>
        <fullName evidence="1">Uncharacterized protein</fullName>
    </submittedName>
</protein>
<organism evidence="1 2">
    <name type="scientific">Melipona quadrifasciata</name>
    <dbReference type="NCBI Taxonomy" id="166423"/>
    <lineage>
        <taxon>Eukaryota</taxon>
        <taxon>Metazoa</taxon>
        <taxon>Ecdysozoa</taxon>
        <taxon>Arthropoda</taxon>
        <taxon>Hexapoda</taxon>
        <taxon>Insecta</taxon>
        <taxon>Pterygota</taxon>
        <taxon>Neoptera</taxon>
        <taxon>Endopterygota</taxon>
        <taxon>Hymenoptera</taxon>
        <taxon>Apocrita</taxon>
        <taxon>Aculeata</taxon>
        <taxon>Apoidea</taxon>
        <taxon>Anthophila</taxon>
        <taxon>Apidae</taxon>
        <taxon>Melipona</taxon>
    </lineage>
</organism>
<dbReference type="Proteomes" id="UP000053105">
    <property type="component" value="Unassembled WGS sequence"/>
</dbReference>
<name>A0A0M8ZSB8_9HYME</name>
<proteinExistence type="predicted"/>
<accession>A0A0M8ZSB8</accession>
<dbReference type="OrthoDB" id="10325959at2759"/>
<evidence type="ECO:0000313" key="1">
    <source>
        <dbReference type="EMBL" id="KOX68529.1"/>
    </source>
</evidence>
<dbReference type="AlphaFoldDB" id="A0A0M8ZSB8"/>
<keyword evidence="2" id="KW-1185">Reference proteome</keyword>
<gene>
    <name evidence="1" type="ORF">WN51_04015</name>
</gene>